<protein>
    <submittedName>
        <fullName evidence="3">Uncharacterized protein</fullName>
    </submittedName>
</protein>
<organism evidence="3">
    <name type="scientific">Lotharella globosa</name>
    <dbReference type="NCBI Taxonomy" id="91324"/>
    <lineage>
        <taxon>Eukaryota</taxon>
        <taxon>Sar</taxon>
        <taxon>Rhizaria</taxon>
        <taxon>Cercozoa</taxon>
        <taxon>Chlorarachniophyceae</taxon>
        <taxon>Lotharella</taxon>
    </lineage>
</organism>
<feature type="chain" id="PRO_5030672133" evidence="2">
    <location>
        <begin position="25"/>
        <end position="347"/>
    </location>
</feature>
<keyword evidence="2" id="KW-0732">Signal</keyword>
<proteinExistence type="predicted"/>
<feature type="region of interest" description="Disordered" evidence="1">
    <location>
        <begin position="326"/>
        <end position="347"/>
    </location>
</feature>
<name>A0A7S3YMI7_9EUKA</name>
<dbReference type="EMBL" id="HBIV01010818">
    <property type="protein sequence ID" value="CAE0656355.1"/>
    <property type="molecule type" value="Transcribed_RNA"/>
</dbReference>
<sequence length="347" mass="39540">MATHPLRGPVALVLAASLFALAISLLSPRKNVNLNSGATVSKNVRAVMRDQGFCTKINKASRTLRLKKFVPHHRPQGQSLGENDIIPGYDPFLEKRIEEAKEKGILLPQNPFKEDDEPMFGKKDGATGQGMVQADRMWMQTKQITDDDLMRAGQFGNNSFTPEFLAEFKYPIGSIIWYKSLTHLNKWIKVMVEGYAGADLEGVRFYNLDIRMSKIKHDPCVRRENVNEEKLRSLEEGIPAGEEEYTGGASVWVNPHIEPPKMRQFRTKPIRIKKDMGQPKTMYWRMGPGNPEETIPDLERKFDWEDEPEYGYDLVKISETEKFSVTQEELEAEKEEAEKKAAAMFGS</sequence>
<reference evidence="3" key="1">
    <citation type="submission" date="2021-01" db="EMBL/GenBank/DDBJ databases">
        <authorList>
            <person name="Corre E."/>
            <person name="Pelletier E."/>
            <person name="Niang G."/>
            <person name="Scheremetjew M."/>
            <person name="Finn R."/>
            <person name="Kale V."/>
            <person name="Holt S."/>
            <person name="Cochrane G."/>
            <person name="Meng A."/>
            <person name="Brown T."/>
            <person name="Cohen L."/>
        </authorList>
    </citation>
    <scope>NUCLEOTIDE SEQUENCE</scope>
    <source>
        <strain evidence="3">CCCM811</strain>
    </source>
</reference>
<dbReference type="AlphaFoldDB" id="A0A7S3YMI7"/>
<feature type="signal peptide" evidence="2">
    <location>
        <begin position="1"/>
        <end position="24"/>
    </location>
</feature>
<evidence type="ECO:0000256" key="1">
    <source>
        <dbReference type="SAM" id="MobiDB-lite"/>
    </source>
</evidence>
<evidence type="ECO:0000256" key="2">
    <source>
        <dbReference type="SAM" id="SignalP"/>
    </source>
</evidence>
<accession>A0A7S3YMI7</accession>
<gene>
    <name evidence="3" type="ORF">LGLO00237_LOCUS8107</name>
</gene>
<evidence type="ECO:0000313" key="3">
    <source>
        <dbReference type="EMBL" id="CAE0656355.1"/>
    </source>
</evidence>